<dbReference type="AlphaFoldDB" id="A0A0F9D595"/>
<evidence type="ECO:0000313" key="1">
    <source>
        <dbReference type="EMBL" id="KKL56908.1"/>
    </source>
</evidence>
<proteinExistence type="predicted"/>
<protein>
    <submittedName>
        <fullName evidence="1">Uncharacterized protein</fullName>
    </submittedName>
</protein>
<dbReference type="EMBL" id="LAZR01030339">
    <property type="protein sequence ID" value="KKL56908.1"/>
    <property type="molecule type" value="Genomic_DNA"/>
</dbReference>
<gene>
    <name evidence="1" type="ORF">LCGC14_2240740</name>
</gene>
<name>A0A0F9D595_9ZZZZ</name>
<comment type="caution">
    <text evidence="1">The sequence shown here is derived from an EMBL/GenBank/DDBJ whole genome shotgun (WGS) entry which is preliminary data.</text>
</comment>
<sequence>MADTDRVVRALASVPRKSLLIIEMTRSLVLPDGQLDHNLAAEKAPEINLAVAEAQVYSRATARAITALKSIQARAL</sequence>
<reference evidence="1" key="1">
    <citation type="journal article" date="2015" name="Nature">
        <title>Complex archaea that bridge the gap between prokaryotes and eukaryotes.</title>
        <authorList>
            <person name="Spang A."/>
            <person name="Saw J.H."/>
            <person name="Jorgensen S.L."/>
            <person name="Zaremba-Niedzwiedzka K."/>
            <person name="Martijn J."/>
            <person name="Lind A.E."/>
            <person name="van Eijk R."/>
            <person name="Schleper C."/>
            <person name="Guy L."/>
            <person name="Ettema T.J."/>
        </authorList>
    </citation>
    <scope>NUCLEOTIDE SEQUENCE</scope>
</reference>
<organism evidence="1">
    <name type="scientific">marine sediment metagenome</name>
    <dbReference type="NCBI Taxonomy" id="412755"/>
    <lineage>
        <taxon>unclassified sequences</taxon>
        <taxon>metagenomes</taxon>
        <taxon>ecological metagenomes</taxon>
    </lineage>
</organism>
<accession>A0A0F9D595</accession>